<evidence type="ECO:0000313" key="3">
    <source>
        <dbReference type="Proteomes" id="UP000187406"/>
    </source>
</evidence>
<dbReference type="Proteomes" id="UP000187406">
    <property type="component" value="Unassembled WGS sequence"/>
</dbReference>
<evidence type="ECO:0000256" key="1">
    <source>
        <dbReference type="SAM" id="SignalP"/>
    </source>
</evidence>
<organism evidence="2 3">
    <name type="scientific">Cephalotus follicularis</name>
    <name type="common">Albany pitcher plant</name>
    <dbReference type="NCBI Taxonomy" id="3775"/>
    <lineage>
        <taxon>Eukaryota</taxon>
        <taxon>Viridiplantae</taxon>
        <taxon>Streptophyta</taxon>
        <taxon>Embryophyta</taxon>
        <taxon>Tracheophyta</taxon>
        <taxon>Spermatophyta</taxon>
        <taxon>Magnoliopsida</taxon>
        <taxon>eudicotyledons</taxon>
        <taxon>Gunneridae</taxon>
        <taxon>Pentapetalae</taxon>
        <taxon>rosids</taxon>
        <taxon>fabids</taxon>
        <taxon>Oxalidales</taxon>
        <taxon>Cephalotaceae</taxon>
        <taxon>Cephalotus</taxon>
    </lineage>
</organism>
<dbReference type="AlphaFoldDB" id="A0A1Q3DHH3"/>
<reference evidence="3" key="1">
    <citation type="submission" date="2016-04" db="EMBL/GenBank/DDBJ databases">
        <title>Cephalotus genome sequencing.</title>
        <authorList>
            <person name="Fukushima K."/>
            <person name="Hasebe M."/>
            <person name="Fang X."/>
        </authorList>
    </citation>
    <scope>NUCLEOTIDE SEQUENCE [LARGE SCALE GENOMIC DNA]</scope>
    <source>
        <strain evidence="3">cv. St1</strain>
    </source>
</reference>
<gene>
    <name evidence="2" type="ORF">CFOL_v3_35250</name>
</gene>
<dbReference type="InParanoid" id="A0A1Q3DHH3"/>
<keyword evidence="3" id="KW-1185">Reference proteome</keyword>
<dbReference type="EMBL" id="BDDD01008235">
    <property type="protein sequence ID" value="GAV91865.1"/>
    <property type="molecule type" value="Genomic_DNA"/>
</dbReference>
<proteinExistence type="predicted"/>
<feature type="signal peptide" evidence="1">
    <location>
        <begin position="1"/>
        <end position="26"/>
    </location>
</feature>
<evidence type="ECO:0000313" key="2">
    <source>
        <dbReference type="EMBL" id="GAV91865.1"/>
    </source>
</evidence>
<sequence length="121" mass="14153">MHRFNSLLRFSLLMYLLSDHFMSSASVNESDRLGLKYYPKNCKCGNRKHAVVRIVESEKNMYKLYYSCENKKYGGFLGWCLPFFYLENISSLSSSMIQDNGVEEMGNIRGEIQTLREEHKS</sequence>
<protein>
    <submittedName>
        <fullName evidence="2">Uncharacterized protein</fullName>
    </submittedName>
</protein>
<feature type="chain" id="PRO_5012365735" evidence="1">
    <location>
        <begin position="27"/>
        <end position="121"/>
    </location>
</feature>
<name>A0A1Q3DHH3_CEPFO</name>
<accession>A0A1Q3DHH3</accession>
<comment type="caution">
    <text evidence="2">The sequence shown here is derived from an EMBL/GenBank/DDBJ whole genome shotgun (WGS) entry which is preliminary data.</text>
</comment>
<keyword evidence="1" id="KW-0732">Signal</keyword>